<keyword evidence="3" id="KW-1185">Reference proteome</keyword>
<dbReference type="PROSITE" id="PS51819">
    <property type="entry name" value="VOC"/>
    <property type="match status" value="1"/>
</dbReference>
<dbReference type="SUPFAM" id="SSF54593">
    <property type="entry name" value="Glyoxalase/Bleomycin resistance protein/Dihydroxybiphenyl dioxygenase"/>
    <property type="match status" value="1"/>
</dbReference>
<name>A0ABD6B0Q4_9EURY</name>
<dbReference type="AlphaFoldDB" id="A0ABD6B0Q4"/>
<dbReference type="InterPro" id="IPR029068">
    <property type="entry name" value="Glyas_Bleomycin-R_OHBP_Dase"/>
</dbReference>
<evidence type="ECO:0000259" key="1">
    <source>
        <dbReference type="PROSITE" id="PS51819"/>
    </source>
</evidence>
<sequence length="118" mass="12836">MGTGTGVEGASLGGLTLHVADVERSLQFYERLPGVETIQYEPGTVARLRIGDGHLTLLSLEEGQFHVRLDCTDLDGFYETCRTSGLDVPPPRDMPWGERASLAFDPDGNVVEFGQVID</sequence>
<dbReference type="InterPro" id="IPR004360">
    <property type="entry name" value="Glyas_Fos-R_dOase_dom"/>
</dbReference>
<dbReference type="Proteomes" id="UP001597187">
    <property type="component" value="Unassembled WGS sequence"/>
</dbReference>
<dbReference type="RefSeq" id="WP_250875280.1">
    <property type="nucleotide sequence ID" value="NZ_JALXFV010000008.1"/>
</dbReference>
<accession>A0ABD6B0Q4</accession>
<comment type="caution">
    <text evidence="2">The sequence shown here is derived from an EMBL/GenBank/DDBJ whole genome shotgun (WGS) entry which is preliminary data.</text>
</comment>
<dbReference type="EMBL" id="JBHUDC010000008">
    <property type="protein sequence ID" value="MFD1515360.1"/>
    <property type="molecule type" value="Genomic_DNA"/>
</dbReference>
<reference evidence="2 3" key="1">
    <citation type="journal article" date="2019" name="Int. J. Syst. Evol. Microbiol.">
        <title>The Global Catalogue of Microorganisms (GCM) 10K type strain sequencing project: providing services to taxonomists for standard genome sequencing and annotation.</title>
        <authorList>
            <consortium name="The Broad Institute Genomics Platform"/>
            <consortium name="The Broad Institute Genome Sequencing Center for Infectious Disease"/>
            <person name="Wu L."/>
            <person name="Ma J."/>
        </authorList>
    </citation>
    <scope>NUCLEOTIDE SEQUENCE [LARGE SCALE GENOMIC DNA]</scope>
    <source>
        <strain evidence="2 3">CGMCC 1.12563</strain>
    </source>
</reference>
<dbReference type="Pfam" id="PF00903">
    <property type="entry name" value="Glyoxalase"/>
    <property type="match status" value="1"/>
</dbReference>
<proteinExistence type="predicted"/>
<dbReference type="Gene3D" id="3.10.180.10">
    <property type="entry name" value="2,3-Dihydroxybiphenyl 1,2-Dioxygenase, domain 1"/>
    <property type="match status" value="1"/>
</dbReference>
<dbReference type="InterPro" id="IPR037523">
    <property type="entry name" value="VOC_core"/>
</dbReference>
<feature type="domain" description="VOC" evidence="1">
    <location>
        <begin position="11"/>
        <end position="116"/>
    </location>
</feature>
<protein>
    <submittedName>
        <fullName evidence="2">VOC family protein</fullName>
    </submittedName>
</protein>
<evidence type="ECO:0000313" key="2">
    <source>
        <dbReference type="EMBL" id="MFD1515360.1"/>
    </source>
</evidence>
<evidence type="ECO:0000313" key="3">
    <source>
        <dbReference type="Proteomes" id="UP001597187"/>
    </source>
</evidence>
<gene>
    <name evidence="2" type="ORF">ACFSBT_18935</name>
</gene>
<organism evidence="2 3">
    <name type="scientific">Halomarina rubra</name>
    <dbReference type="NCBI Taxonomy" id="2071873"/>
    <lineage>
        <taxon>Archaea</taxon>
        <taxon>Methanobacteriati</taxon>
        <taxon>Methanobacteriota</taxon>
        <taxon>Stenosarchaea group</taxon>
        <taxon>Halobacteria</taxon>
        <taxon>Halobacteriales</taxon>
        <taxon>Natronomonadaceae</taxon>
        <taxon>Halomarina</taxon>
    </lineage>
</organism>